<comment type="caution">
    <text evidence="1">The sequence shown here is derived from an EMBL/GenBank/DDBJ whole genome shotgun (WGS) entry which is preliminary data.</text>
</comment>
<dbReference type="Proteomes" id="UP001381693">
    <property type="component" value="Unassembled WGS sequence"/>
</dbReference>
<proteinExistence type="predicted"/>
<gene>
    <name evidence="1" type="ORF">SK128_001031</name>
</gene>
<evidence type="ECO:0000313" key="2">
    <source>
        <dbReference type="Proteomes" id="UP001381693"/>
    </source>
</evidence>
<dbReference type="PANTHER" id="PTHR28037">
    <property type="entry name" value="ALCOHOL O-ACETYLTRANSFERASE 1-RELATED"/>
    <property type="match status" value="1"/>
</dbReference>
<dbReference type="EMBL" id="JAXCGZ010009731">
    <property type="protein sequence ID" value="KAK7076307.1"/>
    <property type="molecule type" value="Genomic_DNA"/>
</dbReference>
<dbReference type="AlphaFoldDB" id="A0AAN8X4E4"/>
<protein>
    <recommendedName>
        <fullName evidence="3">Condensation domain-containing protein</fullName>
    </recommendedName>
</protein>
<dbReference type="InterPro" id="IPR023213">
    <property type="entry name" value="CAT-like_dom_sf"/>
</dbReference>
<accession>A0AAN8X4E4</accession>
<evidence type="ECO:0000313" key="1">
    <source>
        <dbReference type="EMBL" id="KAK7076307.1"/>
    </source>
</evidence>
<name>A0AAN8X4E4_HALRR</name>
<organism evidence="1 2">
    <name type="scientific">Halocaridina rubra</name>
    <name type="common">Hawaiian red shrimp</name>
    <dbReference type="NCBI Taxonomy" id="373956"/>
    <lineage>
        <taxon>Eukaryota</taxon>
        <taxon>Metazoa</taxon>
        <taxon>Ecdysozoa</taxon>
        <taxon>Arthropoda</taxon>
        <taxon>Crustacea</taxon>
        <taxon>Multicrustacea</taxon>
        <taxon>Malacostraca</taxon>
        <taxon>Eumalacostraca</taxon>
        <taxon>Eucarida</taxon>
        <taxon>Decapoda</taxon>
        <taxon>Pleocyemata</taxon>
        <taxon>Caridea</taxon>
        <taxon>Atyoidea</taxon>
        <taxon>Atyidae</taxon>
        <taxon>Halocaridina</taxon>
    </lineage>
</organism>
<dbReference type="SUPFAM" id="SSF52777">
    <property type="entry name" value="CoA-dependent acyltransferases"/>
    <property type="match status" value="2"/>
</dbReference>
<keyword evidence="2" id="KW-1185">Reference proteome</keyword>
<evidence type="ECO:0008006" key="3">
    <source>
        <dbReference type="Google" id="ProtNLM"/>
    </source>
</evidence>
<reference evidence="1 2" key="1">
    <citation type="submission" date="2023-11" db="EMBL/GenBank/DDBJ databases">
        <title>Halocaridina rubra genome assembly.</title>
        <authorList>
            <person name="Smith C."/>
        </authorList>
    </citation>
    <scope>NUCLEOTIDE SEQUENCE [LARGE SCALE GENOMIC DNA]</scope>
    <source>
        <strain evidence="1">EP-1</strain>
        <tissue evidence="1">Whole</tissue>
    </source>
</reference>
<sequence length="488" mass="56773">MMALQSWPLRGRRCGFQIPRTLLRSTFQRLKSTQKIKWLWEADKTVQDYHLADLQCTRRVVVNVTLKSVKPVHQDQVWQTLVHMQQKIPALRTCILYKDDKMLFCQPSNLQIDFRVEKGSVDPSEVAYRASNERFRPPEYGQWRAIFITNPANGQHSHQNTEDYPYQYNIIFTSHHGINDGSDTFFIIRFIVQTLNDVIAGNPIDDEEYTHFSYNKEIGLRIDSLKERLMNDSQFFKEVESSIQSPESIPLILQAYPRPRNVVPSSKNIVRVIDSQVIEKFQNKAKEVGVTFSSSFVSVMNAAVMELVKEKGITRDSYDIASHIYTDHRRYMKPSEKHVFGIFSAPMSYISKVDKHIRDGFWDYCKQTHEELQTLLHKGTPLEQKAFRELTDAQYDYVNRIRPASHDYTITSVGNFPSFFGNADDLVQISNFQGRCNIHNSCNSTLLEVFTVSNKCYSSLDYATNYFEDETIKKLSNKIFSLMKYFSQ</sequence>
<dbReference type="Gene3D" id="3.30.559.10">
    <property type="entry name" value="Chloramphenicol acetyltransferase-like domain"/>
    <property type="match status" value="1"/>
</dbReference>
<dbReference type="Gene3D" id="3.30.559.30">
    <property type="entry name" value="Nonribosomal peptide synthetase, condensation domain"/>
    <property type="match status" value="1"/>
</dbReference>
<dbReference type="PANTHER" id="PTHR28037:SF1">
    <property type="entry name" value="ALCOHOL O-ACETYLTRANSFERASE 1-RELATED"/>
    <property type="match status" value="1"/>
</dbReference>
<dbReference type="InterPro" id="IPR052058">
    <property type="entry name" value="Alcohol_O-acetyltransferase"/>
</dbReference>